<name>A0A2Z2MH89_9EURY</name>
<feature type="domain" description="DUF4143" evidence="2">
    <location>
        <begin position="204"/>
        <end position="349"/>
    </location>
</feature>
<dbReference type="InterPro" id="IPR025420">
    <property type="entry name" value="DUF4143"/>
</dbReference>
<accession>A0A2Z2MH89</accession>
<dbReference type="Pfam" id="PF13635">
    <property type="entry name" value="DUF4143"/>
    <property type="match status" value="1"/>
</dbReference>
<dbReference type="RefSeq" id="WP_088865288.1">
    <property type="nucleotide sequence ID" value="NZ_CP015101.1"/>
</dbReference>
<dbReference type="EMBL" id="CP015101">
    <property type="protein sequence ID" value="ASJ05286.1"/>
    <property type="molecule type" value="Genomic_DNA"/>
</dbReference>
<dbReference type="Gene3D" id="3.40.50.300">
    <property type="entry name" value="P-loop containing nucleotide triphosphate hydrolases"/>
    <property type="match status" value="1"/>
</dbReference>
<gene>
    <name evidence="3" type="ORF">A3L01_07885</name>
</gene>
<dbReference type="PANTHER" id="PTHR33295:SF21">
    <property type="entry name" value="ATPASE, AAA SUPERFAMILY-RELATED"/>
    <property type="match status" value="1"/>
</dbReference>
<dbReference type="SUPFAM" id="SSF52540">
    <property type="entry name" value="P-loop containing nucleoside triphosphate hydrolases"/>
    <property type="match status" value="1"/>
</dbReference>
<protein>
    <submittedName>
        <fullName evidence="3">ATPase</fullName>
    </submittedName>
</protein>
<feature type="domain" description="AAA" evidence="1">
    <location>
        <begin position="32"/>
        <end position="155"/>
    </location>
</feature>
<keyword evidence="4" id="KW-1185">Reference proteome</keyword>
<dbReference type="Pfam" id="PF13173">
    <property type="entry name" value="AAA_14"/>
    <property type="match status" value="1"/>
</dbReference>
<evidence type="ECO:0000313" key="3">
    <source>
        <dbReference type="EMBL" id="ASJ05286.1"/>
    </source>
</evidence>
<dbReference type="AlphaFoldDB" id="A0A2Z2MH89"/>
<evidence type="ECO:0000259" key="1">
    <source>
        <dbReference type="Pfam" id="PF13173"/>
    </source>
</evidence>
<dbReference type="GeneID" id="33326687"/>
<organism evidence="3 4">
    <name type="scientific">Thermococcus barossii</name>
    <dbReference type="NCBI Taxonomy" id="54077"/>
    <lineage>
        <taxon>Archaea</taxon>
        <taxon>Methanobacteriati</taxon>
        <taxon>Methanobacteriota</taxon>
        <taxon>Thermococci</taxon>
        <taxon>Thermococcales</taxon>
        <taxon>Thermococcaceae</taxon>
        <taxon>Thermococcus</taxon>
    </lineage>
</organism>
<evidence type="ECO:0000313" key="4">
    <source>
        <dbReference type="Proteomes" id="UP000250272"/>
    </source>
</evidence>
<dbReference type="InterPro" id="IPR027417">
    <property type="entry name" value="P-loop_NTPase"/>
</dbReference>
<dbReference type="PANTHER" id="PTHR33295">
    <property type="entry name" value="ATPASE"/>
    <property type="match status" value="1"/>
</dbReference>
<dbReference type="OrthoDB" id="371918at2157"/>
<dbReference type="InterPro" id="IPR041682">
    <property type="entry name" value="AAA_14"/>
</dbReference>
<sequence>MISLREITEEYVGSLRFVEEIEREVPLPAGSDIKAIIGPRRVGKTFLLLKRVEELRERENVLYVPFDEPELRGLDAREFAEMVRAEFPEGRVTLLLDEVQEWGDWDVKLRWLHDVKDFDIYVSGSSSALMSSEIPSRLRGRHVSRLVLPLSFREVAGKKPGTFRERGRVRNLMGDYLRWGGFPEVWRSRSREKIISILETMFYRDMVERFAFRDVREFREAFYHILSLYGGYFTYRSLQRALRGLGVDANVKTVMNYLRAMEEAFLVFQLPLFAPSMRTIMRSPRKLYLVDTAFANLFFKGLEEGRRIENIVFIELLREKSYWRPEIELSYYSDGDVEVDFVVRAGGRVEELVQVTYELNASNYGREVLGLVKAGKRLGAERLTLVTLDSDETIREGGKTVQVTPLWRFLLRERQSLSQAAPCSS</sequence>
<dbReference type="KEGG" id="tbs:A3L01_07885"/>
<dbReference type="Proteomes" id="UP000250272">
    <property type="component" value="Chromosome"/>
</dbReference>
<reference evidence="3 4" key="1">
    <citation type="submission" date="2016-04" db="EMBL/GenBank/DDBJ databases">
        <title>Complete genome sequence of Thermococcus barossii type strain SHCK-94.</title>
        <authorList>
            <person name="Oger P.M."/>
        </authorList>
    </citation>
    <scope>NUCLEOTIDE SEQUENCE [LARGE SCALE GENOMIC DNA]</scope>
    <source>
        <strain evidence="3 4">SHCK-94</strain>
    </source>
</reference>
<proteinExistence type="predicted"/>
<evidence type="ECO:0000259" key="2">
    <source>
        <dbReference type="Pfam" id="PF13635"/>
    </source>
</evidence>